<keyword evidence="3 5" id="KW-1133">Transmembrane helix</keyword>
<dbReference type="PANTHER" id="PTHR43847">
    <property type="entry name" value="BLL3993 PROTEIN"/>
    <property type="match status" value="1"/>
</dbReference>
<evidence type="ECO:0000256" key="3">
    <source>
        <dbReference type="ARBA" id="ARBA00022989"/>
    </source>
</evidence>
<feature type="transmembrane region" description="Helical" evidence="5">
    <location>
        <begin position="123"/>
        <end position="156"/>
    </location>
</feature>
<dbReference type="InterPro" id="IPR007269">
    <property type="entry name" value="ICMT_MeTrfase"/>
</dbReference>
<dbReference type="AlphaFoldDB" id="A0A1H9TUA2"/>
<dbReference type="STRING" id="1601833.SAMN05518684_10686"/>
<dbReference type="Proteomes" id="UP000198571">
    <property type="component" value="Unassembled WGS sequence"/>
</dbReference>
<evidence type="ECO:0000256" key="4">
    <source>
        <dbReference type="ARBA" id="ARBA00023136"/>
    </source>
</evidence>
<feature type="transmembrane region" description="Helical" evidence="5">
    <location>
        <begin position="6"/>
        <end position="23"/>
    </location>
</feature>
<sequence>MTLFWVVWTAVIVQRIVELIYAKRNERWMRERGAVEHGRSHYKWIVLVHGGFFAALLLEWLTGAGALHPFWPVFLALFIVVQGMRIWILQSLGRFWNTKILVIPGEKRVEKGAYGKIRHPNYIIVTLELIIMPLIFQAYFTLLVFTLLNAFILLYIRIPAEEKALGITGGSDPVNTD</sequence>
<keyword evidence="6" id="KW-0808">Transferase</keyword>
<evidence type="ECO:0000256" key="2">
    <source>
        <dbReference type="ARBA" id="ARBA00022692"/>
    </source>
</evidence>
<keyword evidence="6" id="KW-0489">Methyltransferase</keyword>
<feature type="transmembrane region" description="Helical" evidence="5">
    <location>
        <begin position="44"/>
        <end position="63"/>
    </location>
</feature>
<feature type="transmembrane region" description="Helical" evidence="5">
    <location>
        <begin position="69"/>
        <end position="89"/>
    </location>
</feature>
<protein>
    <submittedName>
        <fullName evidence="6">Methyltransferase</fullName>
    </submittedName>
</protein>
<organism evidence="6 7">
    <name type="scientific">Salipaludibacillus aurantiacus</name>
    <dbReference type="NCBI Taxonomy" id="1601833"/>
    <lineage>
        <taxon>Bacteria</taxon>
        <taxon>Bacillati</taxon>
        <taxon>Bacillota</taxon>
        <taxon>Bacilli</taxon>
        <taxon>Bacillales</taxon>
        <taxon>Bacillaceae</taxon>
    </lineage>
</organism>
<dbReference type="Gene3D" id="1.20.120.1630">
    <property type="match status" value="1"/>
</dbReference>
<dbReference type="RefSeq" id="WP_245733025.1">
    <property type="nucleotide sequence ID" value="NZ_FOGT01000006.1"/>
</dbReference>
<dbReference type="EMBL" id="FOGT01000006">
    <property type="protein sequence ID" value="SES00679.1"/>
    <property type="molecule type" value="Genomic_DNA"/>
</dbReference>
<dbReference type="Pfam" id="PF04140">
    <property type="entry name" value="ICMT"/>
    <property type="match status" value="1"/>
</dbReference>
<keyword evidence="4 5" id="KW-0472">Membrane</keyword>
<keyword evidence="2 5" id="KW-0812">Transmembrane</keyword>
<dbReference type="GO" id="GO:0004671">
    <property type="term" value="F:protein C-terminal S-isoprenylcysteine carboxyl O-methyltransferase activity"/>
    <property type="evidence" value="ECO:0007669"/>
    <property type="project" value="InterPro"/>
</dbReference>
<comment type="subcellular location">
    <subcellularLocation>
        <location evidence="1">Membrane</location>
        <topology evidence="1">Multi-pass membrane protein</topology>
    </subcellularLocation>
</comment>
<evidence type="ECO:0000256" key="1">
    <source>
        <dbReference type="ARBA" id="ARBA00004141"/>
    </source>
</evidence>
<dbReference type="GO" id="GO:0016020">
    <property type="term" value="C:membrane"/>
    <property type="evidence" value="ECO:0007669"/>
    <property type="project" value="UniProtKB-SubCell"/>
</dbReference>
<evidence type="ECO:0000313" key="7">
    <source>
        <dbReference type="Proteomes" id="UP000198571"/>
    </source>
</evidence>
<evidence type="ECO:0000313" key="6">
    <source>
        <dbReference type="EMBL" id="SES00679.1"/>
    </source>
</evidence>
<reference evidence="7" key="1">
    <citation type="submission" date="2016-10" db="EMBL/GenBank/DDBJ databases">
        <authorList>
            <person name="Varghese N."/>
            <person name="Submissions S."/>
        </authorList>
    </citation>
    <scope>NUCLEOTIDE SEQUENCE [LARGE SCALE GENOMIC DNA]</scope>
    <source>
        <strain evidence="7">S9</strain>
    </source>
</reference>
<evidence type="ECO:0000256" key="5">
    <source>
        <dbReference type="SAM" id="Phobius"/>
    </source>
</evidence>
<name>A0A1H9TUA2_9BACI</name>
<proteinExistence type="predicted"/>
<keyword evidence="7" id="KW-1185">Reference proteome</keyword>
<dbReference type="PANTHER" id="PTHR43847:SF1">
    <property type="entry name" value="BLL3993 PROTEIN"/>
    <property type="match status" value="1"/>
</dbReference>
<dbReference type="InterPro" id="IPR052527">
    <property type="entry name" value="Metal_cation-efflux_comp"/>
</dbReference>
<accession>A0A1H9TUA2</accession>
<gene>
    <name evidence="6" type="ORF">SAMN05518684_10686</name>
</gene>
<dbReference type="GO" id="GO:0032259">
    <property type="term" value="P:methylation"/>
    <property type="evidence" value="ECO:0007669"/>
    <property type="project" value="UniProtKB-KW"/>
</dbReference>